<dbReference type="GO" id="GO:0016020">
    <property type="term" value="C:membrane"/>
    <property type="evidence" value="ECO:0007669"/>
    <property type="project" value="InterPro"/>
</dbReference>
<organism evidence="5 6">
    <name type="scientific">Leptospirillum ferrodiazotrophum</name>
    <dbReference type="NCBI Taxonomy" id="412449"/>
    <lineage>
        <taxon>Bacteria</taxon>
        <taxon>Pseudomonadati</taxon>
        <taxon>Nitrospirota</taxon>
        <taxon>Nitrospiria</taxon>
        <taxon>Nitrospirales</taxon>
        <taxon>Nitrospiraceae</taxon>
        <taxon>Leptospirillum</taxon>
    </lineage>
</organism>
<keyword evidence="6" id="KW-1185">Reference proteome</keyword>
<dbReference type="Gene3D" id="1.10.287.950">
    <property type="entry name" value="Methyl-accepting chemotaxis protein"/>
    <property type="match status" value="1"/>
</dbReference>
<dbReference type="InterPro" id="IPR004089">
    <property type="entry name" value="MCPsignal_dom"/>
</dbReference>
<dbReference type="Proteomes" id="UP000009374">
    <property type="component" value="Unassembled WGS sequence"/>
</dbReference>
<evidence type="ECO:0000256" key="3">
    <source>
        <dbReference type="PROSITE-ProRule" id="PRU00284"/>
    </source>
</evidence>
<dbReference type="GO" id="GO:0007165">
    <property type="term" value="P:signal transduction"/>
    <property type="evidence" value="ECO:0007669"/>
    <property type="project" value="UniProtKB-KW"/>
</dbReference>
<name>C6HZ28_9BACT</name>
<evidence type="ECO:0000313" key="5">
    <source>
        <dbReference type="EMBL" id="EES52039.1"/>
    </source>
</evidence>
<dbReference type="PROSITE" id="PS50111">
    <property type="entry name" value="CHEMOTAXIS_TRANSDUC_2"/>
    <property type="match status" value="1"/>
</dbReference>
<dbReference type="Gene3D" id="3.30.450.20">
    <property type="entry name" value="PAS domain"/>
    <property type="match status" value="1"/>
</dbReference>
<accession>C6HZ28</accession>
<dbReference type="PANTHER" id="PTHR32089:SF112">
    <property type="entry name" value="LYSOZYME-LIKE PROTEIN-RELATED"/>
    <property type="match status" value="1"/>
</dbReference>
<keyword evidence="1 3" id="KW-0807">Transducer</keyword>
<comment type="similarity">
    <text evidence="2">Belongs to the methyl-accepting chemotaxis (MCP) protein family.</text>
</comment>
<evidence type="ECO:0000259" key="4">
    <source>
        <dbReference type="PROSITE" id="PS50111"/>
    </source>
</evidence>
<gene>
    <name evidence="5" type="ORF">UBAL3_94530006</name>
</gene>
<dbReference type="InterPro" id="IPR004090">
    <property type="entry name" value="Chemotax_Me-accpt_rcpt"/>
</dbReference>
<dbReference type="PRINTS" id="PR00260">
    <property type="entry name" value="CHEMTRNSDUCR"/>
</dbReference>
<dbReference type="SMART" id="SM00283">
    <property type="entry name" value="MA"/>
    <property type="match status" value="1"/>
</dbReference>
<dbReference type="SUPFAM" id="SSF58104">
    <property type="entry name" value="Methyl-accepting chemotaxis protein (MCP) signaling domain"/>
    <property type="match status" value="1"/>
</dbReference>
<sequence length="356" mass="38597">MVFTTLNRLPGLGVAIAEAEMGSGREGNTILYANDTMTSLYQTIRPELEKFIGHPMPSDLRGMSIHSFHRNPDQIRRDIAAIGPDEIRKNAVLTIGKKFIFSQSFALSDEEGRPQAYVTVFSDVTREENLNSGIKAAESSGKNLTQSMSQISGSVSEIARSLDTISHEFGGINAEVQKGGDIVTNLSKTVDSQTNLMSTLRSVTDSMNSKSSEIQQITEAISQIAEQINLLVLNAAIEAARAGEQGRGFAVVADEVRKLADMTARSVGDIGSIIESTVEETRRNSSLLAELGTAVLSTKERTEETKQAFSTIETSLVRLTTLSEEIRSQMNLSSGAVGKMDALVGETLRSYENLLR</sequence>
<evidence type="ECO:0000313" key="6">
    <source>
        <dbReference type="Proteomes" id="UP000009374"/>
    </source>
</evidence>
<dbReference type="GO" id="GO:0004888">
    <property type="term" value="F:transmembrane signaling receptor activity"/>
    <property type="evidence" value="ECO:0007669"/>
    <property type="project" value="InterPro"/>
</dbReference>
<evidence type="ECO:0000256" key="2">
    <source>
        <dbReference type="ARBA" id="ARBA00029447"/>
    </source>
</evidence>
<feature type="domain" description="Methyl-accepting transducer" evidence="4">
    <location>
        <begin position="128"/>
        <end position="355"/>
    </location>
</feature>
<reference evidence="5 6" key="1">
    <citation type="journal article" date="2009" name="Appl. Environ. Microbiol.">
        <title>Community genomic and proteomic analyses of chemoautotrophic iron-oxidizing "Leptospirillum rubarum" (Group II) and "Leptospirillum ferrodiazotrophum" (Group III) bacteria in acid mine drainage biofilms.</title>
        <authorList>
            <person name="Goltsman D.S."/>
            <person name="Denef V.J."/>
            <person name="Singer S.W."/>
            <person name="VerBerkmoes N.C."/>
            <person name="Lefsrud M."/>
            <person name="Mueller R.S."/>
            <person name="Dick G.J."/>
            <person name="Sun C.L."/>
            <person name="Wheeler K.E."/>
            <person name="Zemla A."/>
            <person name="Baker B.J."/>
            <person name="Hauser L."/>
            <person name="Land M."/>
            <person name="Shah M.B."/>
            <person name="Thelen M.P."/>
            <person name="Hettich R.L."/>
            <person name="Banfield J.F."/>
        </authorList>
    </citation>
    <scope>NUCLEOTIDE SEQUENCE [LARGE SCALE GENOMIC DNA]</scope>
</reference>
<dbReference type="Pfam" id="PF00015">
    <property type="entry name" value="MCPsignal"/>
    <property type="match status" value="1"/>
</dbReference>
<dbReference type="PANTHER" id="PTHR32089">
    <property type="entry name" value="METHYL-ACCEPTING CHEMOTAXIS PROTEIN MCPB"/>
    <property type="match status" value="1"/>
</dbReference>
<protein>
    <submittedName>
        <fullName evidence="5">Methyl-accepting chemotaxis sensory transducer</fullName>
    </submittedName>
</protein>
<proteinExistence type="inferred from homology"/>
<dbReference type="EMBL" id="GG693880">
    <property type="protein sequence ID" value="EES52039.1"/>
    <property type="molecule type" value="Genomic_DNA"/>
</dbReference>
<dbReference type="GO" id="GO:0006935">
    <property type="term" value="P:chemotaxis"/>
    <property type="evidence" value="ECO:0007669"/>
    <property type="project" value="InterPro"/>
</dbReference>
<evidence type="ECO:0000256" key="1">
    <source>
        <dbReference type="ARBA" id="ARBA00023224"/>
    </source>
</evidence>
<dbReference type="AlphaFoldDB" id="C6HZ28"/>